<evidence type="ECO:0000313" key="2">
    <source>
        <dbReference type="EMBL" id="CCA15660.1"/>
    </source>
</evidence>
<name>F0W3L7_9STRA</name>
<dbReference type="EMBL" id="FR824065">
    <property type="protein sequence ID" value="CCA16276.1"/>
    <property type="molecule type" value="Genomic_DNA"/>
</dbReference>
<reference evidence="2" key="2">
    <citation type="submission" date="2011-02" db="EMBL/GenBank/DDBJ databases">
        <authorList>
            <person name="MacLean D."/>
        </authorList>
    </citation>
    <scope>NUCLEOTIDE SEQUENCE</scope>
</reference>
<evidence type="ECO:0000313" key="3">
    <source>
        <dbReference type="EMBL" id="CCA16276.1"/>
    </source>
</evidence>
<keyword evidence="1" id="KW-1133">Transmembrane helix</keyword>
<proteinExistence type="predicted"/>
<feature type="transmembrane region" description="Helical" evidence="1">
    <location>
        <begin position="46"/>
        <end position="65"/>
    </location>
</feature>
<dbReference type="AlphaFoldDB" id="F0W3L7"/>
<dbReference type="HOGENOM" id="CLU_2547301_0_0_1"/>
<dbReference type="EMBL" id="FR824058">
    <property type="protein sequence ID" value="CCA15660.1"/>
    <property type="molecule type" value="Genomic_DNA"/>
</dbReference>
<organism evidence="2">
    <name type="scientific">Albugo laibachii Nc14</name>
    <dbReference type="NCBI Taxonomy" id="890382"/>
    <lineage>
        <taxon>Eukaryota</taxon>
        <taxon>Sar</taxon>
        <taxon>Stramenopiles</taxon>
        <taxon>Oomycota</taxon>
        <taxon>Peronosporomycetes</taxon>
        <taxon>Albuginales</taxon>
        <taxon>Albuginaceae</taxon>
        <taxon>Albugo</taxon>
    </lineage>
</organism>
<protein>
    <submittedName>
        <fullName evidence="2">AlNc14C13G1579 protein</fullName>
    </submittedName>
    <submittedName>
        <fullName evidence="3">AlNc14C20G2054 protein</fullName>
    </submittedName>
</protein>
<sequence>MLFLLQLATSTIWSLLIFAVRKRSFIGLEEFNHFQQSVNFLRKLLLALRASNFSFVVGCLWYMYWMTELLSHVFRTEMDNLINM</sequence>
<reference evidence="2" key="1">
    <citation type="journal article" date="2011" name="PLoS Biol.">
        <title>Gene gain and loss during evolution of obligate parasitism in the white rust pathogen of Arabidopsis thaliana.</title>
        <authorList>
            <person name="Kemen E."/>
            <person name="Gardiner A."/>
            <person name="Schultz-Larsen T."/>
            <person name="Kemen A.C."/>
            <person name="Balmuth A.L."/>
            <person name="Robert-Seilaniantz A."/>
            <person name="Bailey K."/>
            <person name="Holub E."/>
            <person name="Studholme D.J."/>
            <person name="Maclean D."/>
            <person name="Jones J.D."/>
        </authorList>
    </citation>
    <scope>NUCLEOTIDE SEQUENCE</scope>
</reference>
<keyword evidence="1" id="KW-0812">Transmembrane</keyword>
<accession>F0W3L7</accession>
<evidence type="ECO:0000256" key="1">
    <source>
        <dbReference type="SAM" id="Phobius"/>
    </source>
</evidence>
<gene>
    <name evidence="2" type="primary">AlNc14C13G1579</name>
    <name evidence="3" type="synonym">AlNc14C20G2054</name>
    <name evidence="2" type="ORF">ALNC14_018030</name>
    <name evidence="3" type="ORF">ALNC14_024190</name>
</gene>
<keyword evidence="1" id="KW-0472">Membrane</keyword>